<dbReference type="EC" id="3.1.4.1" evidence="8"/>
<dbReference type="GO" id="GO:0017108">
    <property type="term" value="F:5'-flap endonuclease activity"/>
    <property type="evidence" value="ECO:0007669"/>
    <property type="project" value="TreeGrafter"/>
</dbReference>
<comment type="subcellular location">
    <subcellularLocation>
        <location evidence="8">Nucleus</location>
    </subcellularLocation>
</comment>
<keyword evidence="8" id="KW-0539">Nucleus</keyword>
<accession>A0A286UWB0</accession>
<dbReference type="InterPro" id="IPR049132">
    <property type="entry name" value="FAN1-like_euk"/>
</dbReference>
<feature type="domain" description="VRR-NUC" evidence="10">
    <location>
        <begin position="789"/>
        <end position="905"/>
    </location>
</feature>
<dbReference type="AlphaFoldDB" id="A0A286UWB0"/>
<comment type="function">
    <text evidence="8">Nuclease required for the repair of DNA interstrand cross-links (ICL). Acts as a 5'-3' exonuclease that anchors at a cut end of DNA and cleaves DNA successively at every third nucleotide, allowing to excise an ICL from one strand through flanking incisions.</text>
</comment>
<dbReference type="InterPro" id="IPR011856">
    <property type="entry name" value="tRNA_endonuc-like_dom_sf"/>
</dbReference>
<dbReference type="PANTHER" id="PTHR15749">
    <property type="entry name" value="FANCONI-ASSOCIATED NUCLEASE 1"/>
    <property type="match status" value="1"/>
</dbReference>
<protein>
    <recommendedName>
        <fullName evidence="8">Fanconi-associated nuclease</fullName>
        <ecNumber evidence="8">3.1.4.1</ecNumber>
    </recommendedName>
</protein>
<dbReference type="InterPro" id="IPR049125">
    <property type="entry name" value="FAN1-like_WH"/>
</dbReference>
<dbReference type="Pfam" id="PF08774">
    <property type="entry name" value="VRR_NUC"/>
    <property type="match status" value="1"/>
</dbReference>
<keyword evidence="3 8" id="KW-0540">Nuclease</keyword>
<comment type="similarity">
    <text evidence="2 8">Belongs to the FAN1 family.</text>
</comment>
<evidence type="ECO:0000256" key="9">
    <source>
        <dbReference type="SAM" id="MobiDB-lite"/>
    </source>
</evidence>
<evidence type="ECO:0000256" key="8">
    <source>
        <dbReference type="RuleBase" id="RU365033"/>
    </source>
</evidence>
<evidence type="ECO:0000256" key="3">
    <source>
        <dbReference type="ARBA" id="ARBA00022722"/>
    </source>
</evidence>
<keyword evidence="7 8" id="KW-0464">Manganese</keyword>
<evidence type="ECO:0000256" key="4">
    <source>
        <dbReference type="ARBA" id="ARBA00022723"/>
    </source>
</evidence>
<reference evidence="11 12" key="1">
    <citation type="journal article" date="2017" name="Mol. Ecol.">
        <title>Comparative and population genomic landscape of Phellinus noxius: A hypervariable fungus causing root rot in trees.</title>
        <authorList>
            <person name="Chung C.L."/>
            <person name="Lee T.J."/>
            <person name="Akiba M."/>
            <person name="Lee H.H."/>
            <person name="Kuo T.H."/>
            <person name="Liu D."/>
            <person name="Ke H.M."/>
            <person name="Yokoi T."/>
            <person name="Roa M.B."/>
            <person name="Lu M.J."/>
            <person name="Chang Y.Y."/>
            <person name="Ann P.J."/>
            <person name="Tsai J.N."/>
            <person name="Chen C.Y."/>
            <person name="Tzean S.S."/>
            <person name="Ota Y."/>
            <person name="Hattori T."/>
            <person name="Sahashi N."/>
            <person name="Liou R.F."/>
            <person name="Kikuchi T."/>
            <person name="Tsai I.J."/>
        </authorList>
    </citation>
    <scope>NUCLEOTIDE SEQUENCE [LARGE SCALE GENOMIC DNA]</scope>
    <source>
        <strain evidence="11 12">FFPRI411160</strain>
    </source>
</reference>
<dbReference type="Pfam" id="PF21315">
    <property type="entry name" value="FAN1_HTH"/>
    <property type="match status" value="1"/>
</dbReference>
<keyword evidence="4 8" id="KW-0479">Metal-binding</keyword>
<dbReference type="SMART" id="SM00990">
    <property type="entry name" value="VRR_NUC"/>
    <property type="match status" value="1"/>
</dbReference>
<dbReference type="STRING" id="2282107.A0A286UWB0"/>
<gene>
    <name evidence="11" type="ORF">PNOK_0092600</name>
</gene>
<keyword evidence="8" id="KW-0234">DNA repair</keyword>
<comment type="caution">
    <text evidence="11">The sequence shown here is derived from an EMBL/GenBank/DDBJ whole genome shotgun (WGS) entry which is preliminary data.</text>
</comment>
<keyword evidence="6 8" id="KW-0460">Magnesium</keyword>
<evidence type="ECO:0000259" key="10">
    <source>
        <dbReference type="SMART" id="SM00990"/>
    </source>
</evidence>
<dbReference type="InterPro" id="IPR049126">
    <property type="entry name" value="FAN1-like_TPR"/>
</dbReference>
<dbReference type="GO" id="GO:0008409">
    <property type="term" value="F:5'-3' exonuclease activity"/>
    <property type="evidence" value="ECO:0007669"/>
    <property type="project" value="TreeGrafter"/>
</dbReference>
<dbReference type="GO" id="GO:0046872">
    <property type="term" value="F:metal ion binding"/>
    <property type="evidence" value="ECO:0007669"/>
    <property type="project" value="UniProtKB-KW"/>
</dbReference>
<name>A0A286UWB0_9AGAM</name>
<feature type="region of interest" description="Disordered" evidence="9">
    <location>
        <begin position="953"/>
        <end position="986"/>
    </location>
</feature>
<evidence type="ECO:0000256" key="5">
    <source>
        <dbReference type="ARBA" id="ARBA00022801"/>
    </source>
</evidence>
<sequence length="986" mass="113147">MPASDSYIFWCAPSVNEEDDDVGFEDSMLDEEELTDTKKNEKGKGRESMYVSLVEEMVQTVLEGEDFLLSEEELSFFTVYKTLSYNARYLLARLLVRKTGKWYRYDQLKYVTELGVEGIIDSMKELCGTLHISSHSSLQNEPSQTQGDSLSRKSFRKQDTIHGSQASDSMDAEAMKVEVNETVYIKPNSTFNYYAEDETKASIPDLLSCLNVEELKSLARTLKLSSVLTTRKALIDGLLACASAQTTLGGYASPTNSKYRKIAKDSKTLKLKQTCLSFKPTNKPAIQLNILRDLVLKILKKCIRVNDTINALFHRMHIIYFRSTEHPTSLLTPALLRRCRKRYYPLYRYIRTTEIFSSREALIAYEEALRMEAAIDMMLEGTIDVEVAQEHIDAWAKGREGEYTALVPPPHTLTARDHSPGDLDLNDAGKENDIRWMSSYPKSRSASVSAKIEIEDEITRAPPKESQTVFNAKYVISVFERVYPRWKELVRERGEFEGRPQGLERFDEGYILTRLVYKGATAYGKLKNFKREIELLQELLSQRRWRRGKRGAWYDRWALVLMHHIVREKREIDGQLVPPTKEEQKDTLKEAMKVVLDGLHDEDTHIVSRQALEHRLTRLEKRLRIPMKDRHDCVGKLQKAVETKIVGERIRHRKNGVAHDKTGKVVNRAVIPVSVQIQGEDAVRKHLDQVQKEQRKVRWTGKSLWYGKMDEEVNVETLVLHHLELEGFRGFHSEGNILSTIWGLLFWDILFSPVPGAFETPYQSAPLDIATECFYFSRKEAIERRLHEIKEGKAPDIIAEVDDKYRENNTMCVGVRWNDFTKQELVEIVTCLGGEGLSVICRLFCEDYGGRHGGIPDLIVWRMEDKLAKFVEVKGPGDNLSETQKVWIDVLSRAGINVEVCRVVEKEKTKEPDQMSNAPKKHVVIRVYRIDEGKEGVPINVDEDSEAEIEEMDASGVIFQGGDDDENSGHRRKRMRTEENTVLDIS</sequence>
<feature type="compositionally biased region" description="Polar residues" evidence="9">
    <location>
        <begin position="136"/>
        <end position="149"/>
    </location>
</feature>
<keyword evidence="8" id="KW-0227">DNA damage</keyword>
<evidence type="ECO:0000256" key="6">
    <source>
        <dbReference type="ARBA" id="ARBA00022842"/>
    </source>
</evidence>
<dbReference type="EMBL" id="NBII01000001">
    <property type="protein sequence ID" value="PAV23858.1"/>
    <property type="molecule type" value="Genomic_DNA"/>
</dbReference>
<evidence type="ECO:0000313" key="12">
    <source>
        <dbReference type="Proteomes" id="UP000217199"/>
    </source>
</evidence>
<dbReference type="Gene3D" id="3.40.1350.10">
    <property type="match status" value="1"/>
</dbReference>
<dbReference type="GO" id="GO:0005634">
    <property type="term" value="C:nucleus"/>
    <property type="evidence" value="ECO:0007669"/>
    <property type="project" value="UniProtKB-SubCell"/>
</dbReference>
<dbReference type="GO" id="GO:0004528">
    <property type="term" value="F:phosphodiesterase I activity"/>
    <property type="evidence" value="ECO:0007669"/>
    <property type="project" value="UniProtKB-EC"/>
</dbReference>
<comment type="catalytic activity">
    <reaction evidence="1 8">
        <text>Hydrolytically removes 5'-nucleotides successively from the 3'-hydroxy termini of 3'-hydroxy-terminated oligonucleotides.</text>
        <dbReference type="EC" id="3.1.4.1"/>
    </reaction>
</comment>
<evidence type="ECO:0000313" key="11">
    <source>
        <dbReference type="EMBL" id="PAV23858.1"/>
    </source>
</evidence>
<keyword evidence="5 8" id="KW-0378">Hydrolase</keyword>
<keyword evidence="12" id="KW-1185">Reference proteome</keyword>
<dbReference type="InterPro" id="IPR014883">
    <property type="entry name" value="VRR_NUC"/>
</dbReference>
<proteinExistence type="inferred from homology"/>
<dbReference type="OrthoDB" id="258143at2759"/>
<dbReference type="Proteomes" id="UP000217199">
    <property type="component" value="Unassembled WGS sequence"/>
</dbReference>
<evidence type="ECO:0000256" key="2">
    <source>
        <dbReference type="ARBA" id="ARBA00005533"/>
    </source>
</evidence>
<dbReference type="GO" id="GO:0036297">
    <property type="term" value="P:interstrand cross-link repair"/>
    <property type="evidence" value="ECO:0007669"/>
    <property type="project" value="InterPro"/>
</dbReference>
<dbReference type="InParanoid" id="A0A286UWB0"/>
<evidence type="ECO:0000256" key="1">
    <source>
        <dbReference type="ARBA" id="ARBA00000983"/>
    </source>
</evidence>
<feature type="region of interest" description="Disordered" evidence="9">
    <location>
        <begin position="136"/>
        <end position="156"/>
    </location>
</feature>
<dbReference type="InterPro" id="IPR033315">
    <property type="entry name" value="Fan1-like"/>
</dbReference>
<organism evidence="11 12">
    <name type="scientific">Pyrrhoderma noxium</name>
    <dbReference type="NCBI Taxonomy" id="2282107"/>
    <lineage>
        <taxon>Eukaryota</taxon>
        <taxon>Fungi</taxon>
        <taxon>Dikarya</taxon>
        <taxon>Basidiomycota</taxon>
        <taxon>Agaricomycotina</taxon>
        <taxon>Agaricomycetes</taxon>
        <taxon>Hymenochaetales</taxon>
        <taxon>Hymenochaetaceae</taxon>
        <taxon>Pyrrhoderma</taxon>
    </lineage>
</organism>
<dbReference type="PANTHER" id="PTHR15749:SF4">
    <property type="entry name" value="FANCONI-ASSOCIATED NUCLEASE 1"/>
    <property type="match status" value="1"/>
</dbReference>
<dbReference type="GO" id="GO:0070336">
    <property type="term" value="F:flap-structured DNA binding"/>
    <property type="evidence" value="ECO:0007669"/>
    <property type="project" value="TreeGrafter"/>
</dbReference>
<comment type="cofactor">
    <cofactor evidence="8">
        <name>Mg(2+)</name>
        <dbReference type="ChEBI" id="CHEBI:18420"/>
    </cofactor>
    <cofactor evidence="8">
        <name>Mn(2+)</name>
        <dbReference type="ChEBI" id="CHEBI:29035"/>
    </cofactor>
</comment>
<dbReference type="CDD" id="cd22326">
    <property type="entry name" value="FAN1-like"/>
    <property type="match status" value="1"/>
</dbReference>
<dbReference type="Pfam" id="PF21170">
    <property type="entry name" value="FAN1_TPR"/>
    <property type="match status" value="1"/>
</dbReference>
<evidence type="ECO:0000256" key="7">
    <source>
        <dbReference type="ARBA" id="ARBA00023211"/>
    </source>
</evidence>
<dbReference type="FunCoup" id="A0A286UWB0">
    <property type="interactions" value="294"/>
</dbReference>